<dbReference type="PANTHER" id="PTHR43656">
    <property type="entry name" value="BINDING OXIDOREDUCTASE, PUTATIVE (AFU_ORTHOLOGUE AFUA_2G08260)-RELATED"/>
    <property type="match status" value="1"/>
</dbReference>
<keyword evidence="6" id="KW-0378">Hydrolase</keyword>
<evidence type="ECO:0000256" key="5">
    <source>
        <dbReference type="ARBA" id="ARBA00022679"/>
    </source>
</evidence>
<dbReference type="GO" id="GO:0016491">
    <property type="term" value="F:oxidoreductase activity"/>
    <property type="evidence" value="ECO:0007669"/>
    <property type="project" value="UniProtKB-KW"/>
</dbReference>
<keyword evidence="15" id="KW-1185">Reference proteome</keyword>
<dbReference type="InterPro" id="IPR051799">
    <property type="entry name" value="NADH_flavin_oxidoreductase"/>
</dbReference>
<dbReference type="GO" id="GO:0051793">
    <property type="term" value="P:medium-chain fatty acid catabolic process"/>
    <property type="evidence" value="ECO:0007669"/>
    <property type="project" value="UniProtKB-ARBA"/>
</dbReference>
<keyword evidence="7" id="KW-0560">Oxidoreductase</keyword>
<comment type="similarity">
    <text evidence="1">Belongs to the NADH:flavin oxidoreductase/NADH oxidase family.</text>
</comment>
<feature type="domain" description="AB hydrolase-1" evidence="12">
    <location>
        <begin position="152"/>
        <end position="368"/>
    </location>
</feature>
<dbReference type="AlphaFoldDB" id="A0A3E2H6B9"/>
<evidence type="ECO:0000256" key="3">
    <source>
        <dbReference type="ARBA" id="ARBA00022630"/>
    </source>
</evidence>
<evidence type="ECO:0000256" key="7">
    <source>
        <dbReference type="ARBA" id="ARBA00023002"/>
    </source>
</evidence>
<organism evidence="14 15">
    <name type="scientific">Scytalidium lignicola</name>
    <name type="common">Hyphomycete</name>
    <dbReference type="NCBI Taxonomy" id="5539"/>
    <lineage>
        <taxon>Eukaryota</taxon>
        <taxon>Fungi</taxon>
        <taxon>Dikarya</taxon>
        <taxon>Ascomycota</taxon>
        <taxon>Pezizomycotina</taxon>
        <taxon>Leotiomycetes</taxon>
        <taxon>Leotiomycetes incertae sedis</taxon>
        <taxon>Scytalidium</taxon>
    </lineage>
</organism>
<dbReference type="SUPFAM" id="SSF53474">
    <property type="entry name" value="alpha/beta-Hydrolases"/>
    <property type="match status" value="1"/>
</dbReference>
<dbReference type="Gene3D" id="3.20.20.70">
    <property type="entry name" value="Aldolase class I"/>
    <property type="match status" value="1"/>
</dbReference>
<dbReference type="InterPro" id="IPR000073">
    <property type="entry name" value="AB_hydrolase_1"/>
</dbReference>
<evidence type="ECO:0000313" key="15">
    <source>
        <dbReference type="Proteomes" id="UP000258309"/>
    </source>
</evidence>
<feature type="non-terminal residue" evidence="14">
    <location>
        <position position="939"/>
    </location>
</feature>
<sequence length="939" mass="103712">MVLSGLATTDILSWIQSSGRSTFFHSKDEELILTRSSRKREQVSLVNICRKATPSKHRPNAFLFNGHLQTLWTAINPDDVFIYYKRKVFESDSLAYPGRFAVDFVVSRYETLDDPEVIDAARRYTLPTGLPPRTGLFTQRELSTMPSEDSNPMLVVLHGLSGGSHEEYLRHVLAPLAADKSWQACVVNSRGCSQTKISSGVLYNARSTWDLRQVVIWLRSTFPNRPLFGIGFSLGANILATYLAEEGENCQIRAAVFCANPWNIEICSMNLQKSLIGLEVYSRAMGSSTRRLFEQHAKELSTNPRVNPEAVRKVVYQHEFDRVLQCSTWGYPTEGAYYRDASCIDSILSIKIPFFALHAEDDPIATRDAIPFQEFTQTPYGVLLTTSWGGHLGWYEHNGDRWFVKPVYNFLNQMAKEIDLQEPFAIKKEGRLFDATTNKIGLNQDTAPKPGTFDPVRRKLDLVVSKSDGASRRLEPMGYYSNWALTAPKSLALWHEKCDDLLPCARTSKKPTNIMDKMMLNEPLRLPSGLELQNRLVKAAMAENMAPQHYPEENFVKAYGTWADGGWGMIMTGNVEVSSIHNGSPTNVIVPSQLPLAQQATARAAWKTWAATAQRSGTPALVQLVHPGRQSPAGSGNKKFFTKNVAPSAVPMNLGSSFIACAASALLFGTPRELTIEDISGKGGIIDQFVDGGKEVFAAGFKGVELHGAHGYLLTQFLSPKSNLRTDEFGGTAAKRAEIVVRIISGIRAVTSKDFCIGVKFNSADASDTGSVAEVLEQIKLITDAGVDFIEISGGTYESPTMLGTAQAEKREGTKRREAFFLDFARQVRQHFPSLPLMVTGGFRTRSGMESALQSEACDMVGIARPAAIIPKLPKDIILNTKDVPEERASLFIPPVKLPFPMNLVPIKSLGAGAESKHYAEQIQIIARGGIPKDTRIMV</sequence>
<feature type="non-terminal residue" evidence="14">
    <location>
        <position position="1"/>
    </location>
</feature>
<evidence type="ECO:0000256" key="8">
    <source>
        <dbReference type="ARBA" id="ARBA00050620"/>
    </source>
</evidence>
<evidence type="ECO:0000259" key="13">
    <source>
        <dbReference type="Pfam" id="PF00724"/>
    </source>
</evidence>
<dbReference type="EC" id="2.3.1.84" evidence="10"/>
<evidence type="ECO:0000256" key="2">
    <source>
        <dbReference type="ARBA" id="ARBA00010884"/>
    </source>
</evidence>
<keyword evidence="5" id="KW-0808">Transferase</keyword>
<evidence type="ECO:0000256" key="1">
    <source>
        <dbReference type="ARBA" id="ARBA00005979"/>
    </source>
</evidence>
<protein>
    <recommendedName>
        <fullName evidence="10">alcohol O-acetyltransferase</fullName>
        <ecNumber evidence="10">2.3.1.84</ecNumber>
    </recommendedName>
    <alternativeName>
        <fullName evidence="11">Alcohol O-acetyltransferase</fullName>
    </alternativeName>
</protein>
<evidence type="ECO:0000313" key="14">
    <source>
        <dbReference type="EMBL" id="RFU28928.1"/>
    </source>
</evidence>
<accession>A0A3E2H6B9</accession>
<dbReference type="STRING" id="5539.A0A3E2H6B9"/>
<dbReference type="Gene3D" id="3.40.50.1820">
    <property type="entry name" value="alpha/beta hydrolase"/>
    <property type="match status" value="1"/>
</dbReference>
<evidence type="ECO:0000256" key="6">
    <source>
        <dbReference type="ARBA" id="ARBA00022801"/>
    </source>
</evidence>
<dbReference type="PANTHER" id="PTHR43656:SF2">
    <property type="entry name" value="BINDING OXIDOREDUCTASE, PUTATIVE (AFU_ORTHOLOGUE AFUA_2G08260)-RELATED"/>
    <property type="match status" value="1"/>
</dbReference>
<dbReference type="InterPro" id="IPR001155">
    <property type="entry name" value="OxRdtase_FMN_N"/>
</dbReference>
<evidence type="ECO:0000256" key="10">
    <source>
        <dbReference type="ARBA" id="ARBA00066969"/>
    </source>
</evidence>
<dbReference type="Pfam" id="PF00724">
    <property type="entry name" value="Oxidored_FMN"/>
    <property type="match status" value="1"/>
</dbReference>
<comment type="similarity">
    <text evidence="2">Belongs to the AB hydrolase superfamily. AB hydrolase 4 family.</text>
</comment>
<evidence type="ECO:0000256" key="11">
    <source>
        <dbReference type="ARBA" id="ARBA00080774"/>
    </source>
</evidence>
<dbReference type="FunFam" id="3.40.50.1820:FF:000137">
    <property type="entry name" value="EEB1p Acyl-coenzymeA:ethanol O-acyltransferase"/>
    <property type="match status" value="1"/>
</dbReference>
<gene>
    <name evidence="14" type="ORF">B7463_g7425</name>
</gene>
<dbReference type="SUPFAM" id="SSF51395">
    <property type="entry name" value="FMN-linked oxidoreductases"/>
    <property type="match status" value="1"/>
</dbReference>
<evidence type="ECO:0000259" key="12">
    <source>
        <dbReference type="Pfam" id="PF00561"/>
    </source>
</evidence>
<dbReference type="GO" id="GO:0010181">
    <property type="term" value="F:FMN binding"/>
    <property type="evidence" value="ECO:0007669"/>
    <property type="project" value="InterPro"/>
</dbReference>
<reference evidence="14 15" key="1">
    <citation type="submission" date="2018-05" db="EMBL/GenBank/DDBJ databases">
        <title>Draft genome sequence of Scytalidium lignicola DSM 105466, a ubiquitous saprotrophic fungus.</title>
        <authorList>
            <person name="Buettner E."/>
            <person name="Gebauer A.M."/>
            <person name="Hofrichter M."/>
            <person name="Liers C."/>
            <person name="Kellner H."/>
        </authorList>
    </citation>
    <scope>NUCLEOTIDE SEQUENCE [LARGE SCALE GENOMIC DNA]</scope>
    <source>
        <strain evidence="14 15">DSM 105466</strain>
    </source>
</reference>
<name>A0A3E2H6B9_SCYLI</name>
<comment type="function">
    <text evidence="9">Displays enzymatic activity both for medium-chain fatty acid (MCFA) ethyl ester synthesis and hydrolysis (esterase activity). MCFA are toxic for yeast and this enzyme could thus be involved in their detoxification by esterification.</text>
</comment>
<dbReference type="Pfam" id="PF00561">
    <property type="entry name" value="Abhydrolase_1"/>
    <property type="match status" value="1"/>
</dbReference>
<keyword evidence="4" id="KW-0288">FMN</keyword>
<dbReference type="Proteomes" id="UP000258309">
    <property type="component" value="Unassembled WGS sequence"/>
</dbReference>
<evidence type="ECO:0000256" key="9">
    <source>
        <dbReference type="ARBA" id="ARBA00054277"/>
    </source>
</evidence>
<dbReference type="GO" id="GO:0034338">
    <property type="term" value="F:short-chain carboxylesterase activity"/>
    <property type="evidence" value="ECO:0007669"/>
    <property type="project" value="UniProtKB-ARBA"/>
</dbReference>
<comment type="caution">
    <text evidence="14">The sequence shown here is derived from an EMBL/GenBank/DDBJ whole genome shotgun (WGS) entry which is preliminary data.</text>
</comment>
<evidence type="ECO:0000256" key="4">
    <source>
        <dbReference type="ARBA" id="ARBA00022643"/>
    </source>
</evidence>
<dbReference type="EMBL" id="NCSJ02000146">
    <property type="protein sequence ID" value="RFU28928.1"/>
    <property type="molecule type" value="Genomic_DNA"/>
</dbReference>
<dbReference type="OrthoDB" id="1663137at2759"/>
<keyword evidence="3" id="KW-0285">Flavoprotein</keyword>
<dbReference type="GO" id="GO:0051792">
    <property type="term" value="P:medium-chain fatty acid biosynthetic process"/>
    <property type="evidence" value="ECO:0007669"/>
    <property type="project" value="UniProtKB-ARBA"/>
</dbReference>
<proteinExistence type="inferred from homology"/>
<feature type="domain" description="NADH:flavin oxidoreductase/NADH oxidase N-terminal" evidence="13">
    <location>
        <begin position="522"/>
        <end position="876"/>
    </location>
</feature>
<dbReference type="GO" id="GO:0004026">
    <property type="term" value="F:alcohol O-acetyltransferase activity"/>
    <property type="evidence" value="ECO:0007669"/>
    <property type="project" value="UniProtKB-EC"/>
</dbReference>
<dbReference type="InterPro" id="IPR029058">
    <property type="entry name" value="AB_hydrolase_fold"/>
</dbReference>
<dbReference type="InterPro" id="IPR013785">
    <property type="entry name" value="Aldolase_TIM"/>
</dbReference>
<comment type="catalytic activity">
    <reaction evidence="8">
        <text>an aliphatic alcohol + acetyl-CoA = an acetyl ester + CoA</text>
        <dbReference type="Rhea" id="RHEA:17229"/>
        <dbReference type="ChEBI" id="CHEBI:2571"/>
        <dbReference type="ChEBI" id="CHEBI:47622"/>
        <dbReference type="ChEBI" id="CHEBI:57287"/>
        <dbReference type="ChEBI" id="CHEBI:57288"/>
        <dbReference type="EC" id="2.3.1.84"/>
    </reaction>
</comment>